<name>A0A3P7EX91_SCHSO</name>
<keyword evidence="3" id="KW-1185">Reference proteome</keyword>
<organism evidence="2 3">
    <name type="scientific">Schistocephalus solidus</name>
    <name type="common">Tapeworm</name>
    <dbReference type="NCBI Taxonomy" id="70667"/>
    <lineage>
        <taxon>Eukaryota</taxon>
        <taxon>Metazoa</taxon>
        <taxon>Spiralia</taxon>
        <taxon>Lophotrochozoa</taxon>
        <taxon>Platyhelminthes</taxon>
        <taxon>Cestoda</taxon>
        <taxon>Eucestoda</taxon>
        <taxon>Diphyllobothriidea</taxon>
        <taxon>Diphyllobothriidae</taxon>
        <taxon>Schistocephalus</taxon>
    </lineage>
</organism>
<sequence length="60" mass="6805">MSAEEETIFTSMIEQRFRAWLYDTGALRELQLMDSASASDESAKFTENRPSSRKPLTSSV</sequence>
<dbReference type="Proteomes" id="UP000275846">
    <property type="component" value="Unassembled WGS sequence"/>
</dbReference>
<proteinExistence type="predicted"/>
<dbReference type="EMBL" id="UYSU01041461">
    <property type="protein sequence ID" value="VDM03122.1"/>
    <property type="molecule type" value="Genomic_DNA"/>
</dbReference>
<gene>
    <name evidence="2" type="ORF">SSLN_LOCUS16736</name>
</gene>
<accession>A0A3P7EX91</accession>
<evidence type="ECO:0000313" key="3">
    <source>
        <dbReference type="Proteomes" id="UP000275846"/>
    </source>
</evidence>
<evidence type="ECO:0000313" key="2">
    <source>
        <dbReference type="EMBL" id="VDM03122.1"/>
    </source>
</evidence>
<evidence type="ECO:0000256" key="1">
    <source>
        <dbReference type="SAM" id="MobiDB-lite"/>
    </source>
</evidence>
<protein>
    <submittedName>
        <fullName evidence="2">Uncharacterized protein</fullName>
    </submittedName>
</protein>
<feature type="region of interest" description="Disordered" evidence="1">
    <location>
        <begin position="37"/>
        <end position="60"/>
    </location>
</feature>
<dbReference type="AlphaFoldDB" id="A0A3P7EX91"/>
<reference evidence="2 3" key="1">
    <citation type="submission" date="2018-11" db="EMBL/GenBank/DDBJ databases">
        <authorList>
            <consortium name="Pathogen Informatics"/>
        </authorList>
    </citation>
    <scope>NUCLEOTIDE SEQUENCE [LARGE SCALE GENOMIC DNA]</scope>
    <source>
        <strain evidence="2 3">NST_G2</strain>
    </source>
</reference>